<comment type="subcellular location">
    <subcellularLocation>
        <location evidence="1">Nucleus</location>
    </subcellularLocation>
</comment>
<feature type="region of interest" description="Disordered" evidence="6">
    <location>
        <begin position="300"/>
        <end position="387"/>
    </location>
</feature>
<dbReference type="EMBL" id="CAXAJV020001293">
    <property type="protein sequence ID" value="CAL7945296.1"/>
    <property type="molecule type" value="Genomic_DNA"/>
</dbReference>
<comment type="caution">
    <text evidence="8">The sequence shown here is derived from an EMBL/GenBank/DDBJ whole genome shotgun (WGS) entry which is preliminary data.</text>
</comment>
<feature type="region of interest" description="Disordered" evidence="6">
    <location>
        <begin position="133"/>
        <end position="180"/>
    </location>
</feature>
<keyword evidence="4" id="KW-0539">Nucleus</keyword>
<feature type="compositionally biased region" description="Polar residues" evidence="6">
    <location>
        <begin position="310"/>
        <end position="319"/>
    </location>
</feature>
<feature type="domain" description="RRM" evidence="7">
    <location>
        <begin position="201"/>
        <end position="278"/>
    </location>
</feature>
<name>A0ABP1NWA1_XYLVO</name>
<evidence type="ECO:0000313" key="9">
    <source>
        <dbReference type="Proteomes" id="UP001642520"/>
    </source>
</evidence>
<dbReference type="CDD" id="cd12416">
    <property type="entry name" value="RRM4_RBM28_like"/>
    <property type="match status" value="1"/>
</dbReference>
<evidence type="ECO:0000256" key="3">
    <source>
        <dbReference type="ARBA" id="ARBA00022884"/>
    </source>
</evidence>
<feature type="domain" description="RRM" evidence="7">
    <location>
        <begin position="43"/>
        <end position="120"/>
    </location>
</feature>
<dbReference type="InterPro" id="IPR035979">
    <property type="entry name" value="RBD_domain_sf"/>
</dbReference>
<keyword evidence="3 5" id="KW-0694">RNA-binding</keyword>
<proteinExistence type="predicted"/>
<dbReference type="CDD" id="cd12414">
    <property type="entry name" value="RRM2_RBM28_like"/>
    <property type="match status" value="1"/>
</dbReference>
<dbReference type="SUPFAM" id="SSF54928">
    <property type="entry name" value="RNA-binding domain, RBD"/>
    <property type="match status" value="3"/>
</dbReference>
<evidence type="ECO:0000259" key="7">
    <source>
        <dbReference type="PROSITE" id="PS50102"/>
    </source>
</evidence>
<dbReference type="PANTHER" id="PTHR48039">
    <property type="entry name" value="RNA-BINDING MOTIF PROTEIN 14B"/>
    <property type="match status" value="1"/>
</dbReference>
<keyword evidence="9" id="KW-1185">Reference proteome</keyword>
<feature type="domain" description="RRM" evidence="7">
    <location>
        <begin position="540"/>
        <end position="648"/>
    </location>
</feature>
<dbReference type="Gene3D" id="3.30.70.330">
    <property type="match status" value="4"/>
</dbReference>
<dbReference type="InterPro" id="IPR012677">
    <property type="entry name" value="Nucleotide-bd_a/b_plait_sf"/>
</dbReference>
<dbReference type="InterPro" id="IPR000504">
    <property type="entry name" value="RRM_dom"/>
</dbReference>
<gene>
    <name evidence="8" type="ORF">XYLVIOL_LOCUS7134</name>
</gene>
<keyword evidence="2" id="KW-0677">Repeat</keyword>
<feature type="region of interest" description="Disordered" evidence="6">
    <location>
        <begin position="726"/>
        <end position="751"/>
    </location>
</feature>
<feature type="domain" description="RRM" evidence="7">
    <location>
        <begin position="394"/>
        <end position="472"/>
    </location>
</feature>
<evidence type="ECO:0000256" key="6">
    <source>
        <dbReference type="SAM" id="MobiDB-lite"/>
    </source>
</evidence>
<dbReference type="InterPro" id="IPR051945">
    <property type="entry name" value="RRM_MRD1_RNA_proc_ribogen"/>
</dbReference>
<feature type="compositionally biased region" description="Basic and acidic residues" evidence="6">
    <location>
        <begin position="142"/>
        <end position="168"/>
    </location>
</feature>
<accession>A0ABP1NWA1</accession>
<dbReference type="Proteomes" id="UP001642520">
    <property type="component" value="Unassembled WGS sequence"/>
</dbReference>
<evidence type="ECO:0000256" key="5">
    <source>
        <dbReference type="PROSITE-ProRule" id="PRU00176"/>
    </source>
</evidence>
<evidence type="ECO:0000256" key="4">
    <source>
        <dbReference type="ARBA" id="ARBA00023242"/>
    </source>
</evidence>
<dbReference type="SMART" id="SM00360">
    <property type="entry name" value="RRM"/>
    <property type="match status" value="4"/>
</dbReference>
<feature type="compositionally biased region" description="Basic and acidic residues" evidence="6">
    <location>
        <begin position="348"/>
        <end position="387"/>
    </location>
</feature>
<protein>
    <recommendedName>
        <fullName evidence="7">RRM domain-containing protein</fullName>
    </recommendedName>
</protein>
<evidence type="ECO:0000313" key="8">
    <source>
        <dbReference type="EMBL" id="CAL7945296.1"/>
    </source>
</evidence>
<sequence>MRNKGSRTDRKKTSWIYRKKRKIQRANKLTENADDNVEDNKRPRIIVRNIPFKATTEDIKKVYEPFGEILDINFPKRADGTPVGCCFIEFRQLGDASKAIFNTNKKEFLGRVITSSWAISKSKYCEKLKKELENAESSGNANEHDTSESVKKDENDTTKIEEEKNVEIKEEEEDPSKEEVQIQIKKEKRKLLKEKNRKKRARIIVRNLPFQVTEEHLKEHFCQYGAIEEIKLLKRSDGKNVGCAFLQFEQVQSAAKAIHYANLQKLLDRPIVVDWAVPKNKFAQNSSEDVNQDEVKVKIEKESDTEDNAADSTQQNNSIEELDEEDEKHDIVIENGEFGNEKEEDDLDMKSENEHSNKEESESDHEHEDQEEKEVDINETKGPRFESHDISEGKTVFLKNVPFSVKNDELKKYMEQFGPVYYALVCVDPLTEFSKGTAFVKFKTVEAAEKCLLAGNELQMEDQLLEAYRALDRNEVENKANLKHNKQKDSRNLYLIKEGVVLAGSPAALGVSAADMAKRLQIEQWKSQILRNLNMFVSRVRLVIHNLPATLDDVKFRKIVERHSPPTAVIREARVMRDLRNVDIKGVGKSKEYGFVSFTKHEDALQTLRNINNNPNIFTAKRRPIVSFSIENRVMVNAKQRRLQKSRENNPLWAGNKVKRKAETPNGEVPSKQLKIEDADKSNVKLYSGMVGKPGEVKLRSRHSLKSQAIVHNQTLKKEKKMKKSVKKLDVKRKQRIADKKEVKPKQRVKVNQEDANLDKLVNRYRDKLKSIELKKSKWYES</sequence>
<reference evidence="8 9" key="1">
    <citation type="submission" date="2024-08" db="EMBL/GenBank/DDBJ databases">
        <authorList>
            <person name="Will J Nash"/>
            <person name="Angela Man"/>
            <person name="Seanna McTaggart"/>
            <person name="Kendall Baker"/>
            <person name="Tom Barker"/>
            <person name="Leah Catchpole"/>
            <person name="Alex Durrant"/>
            <person name="Karim Gharbi"/>
            <person name="Naomi Irish"/>
            <person name="Gemy Kaithakottil"/>
            <person name="Debby Ku"/>
            <person name="Aaliyah Providence"/>
            <person name="Felix Shaw"/>
            <person name="David Swarbreck"/>
            <person name="Chris Watkins"/>
            <person name="Ann M. McCartney"/>
            <person name="Giulio Formenti"/>
            <person name="Alice Mouton"/>
            <person name="Noel Vella"/>
            <person name="Bjorn M von Reumont"/>
            <person name="Adriana Vella"/>
            <person name="Wilfried Haerty"/>
        </authorList>
    </citation>
    <scope>NUCLEOTIDE SEQUENCE [LARGE SCALE GENOMIC DNA]</scope>
</reference>
<dbReference type="PROSITE" id="PS50102">
    <property type="entry name" value="RRM"/>
    <property type="match status" value="4"/>
</dbReference>
<dbReference type="PANTHER" id="PTHR48039:SF5">
    <property type="entry name" value="RNA-BINDING PROTEIN 28"/>
    <property type="match status" value="1"/>
</dbReference>
<evidence type="ECO:0000256" key="2">
    <source>
        <dbReference type="ARBA" id="ARBA00022737"/>
    </source>
</evidence>
<feature type="compositionally biased region" description="Basic residues" evidence="6">
    <location>
        <begin position="726"/>
        <end position="735"/>
    </location>
</feature>
<evidence type="ECO:0000256" key="1">
    <source>
        <dbReference type="ARBA" id="ARBA00004123"/>
    </source>
</evidence>
<dbReference type="Pfam" id="PF00076">
    <property type="entry name" value="RRM_1"/>
    <property type="match status" value="3"/>
</dbReference>
<organism evidence="8 9">
    <name type="scientific">Xylocopa violacea</name>
    <name type="common">Violet carpenter bee</name>
    <name type="synonym">Apis violacea</name>
    <dbReference type="NCBI Taxonomy" id="135666"/>
    <lineage>
        <taxon>Eukaryota</taxon>
        <taxon>Metazoa</taxon>
        <taxon>Ecdysozoa</taxon>
        <taxon>Arthropoda</taxon>
        <taxon>Hexapoda</taxon>
        <taxon>Insecta</taxon>
        <taxon>Pterygota</taxon>
        <taxon>Neoptera</taxon>
        <taxon>Endopterygota</taxon>
        <taxon>Hymenoptera</taxon>
        <taxon>Apocrita</taxon>
        <taxon>Aculeata</taxon>
        <taxon>Apoidea</taxon>
        <taxon>Anthophila</taxon>
        <taxon>Apidae</taxon>
        <taxon>Xylocopa</taxon>
        <taxon>Xylocopa</taxon>
    </lineage>
</organism>
<feature type="compositionally biased region" description="Basic and acidic residues" evidence="6">
    <location>
        <begin position="736"/>
        <end position="751"/>
    </location>
</feature>